<dbReference type="Pfam" id="PF00672">
    <property type="entry name" value="HAMP"/>
    <property type="match status" value="1"/>
</dbReference>
<dbReference type="InterPro" id="IPR036890">
    <property type="entry name" value="HATPase_C_sf"/>
</dbReference>
<evidence type="ECO:0000256" key="9">
    <source>
        <dbReference type="ARBA" id="ARBA00023012"/>
    </source>
</evidence>
<dbReference type="PROSITE" id="PS50109">
    <property type="entry name" value="HIS_KIN"/>
    <property type="match status" value="1"/>
</dbReference>
<dbReference type="EMBL" id="SGXD01000004">
    <property type="protein sequence ID" value="RZS82701.1"/>
    <property type="molecule type" value="Genomic_DNA"/>
</dbReference>
<accession>A0A4Q7NFN2</accession>
<dbReference type="Pfam" id="PF00512">
    <property type="entry name" value="HisKA"/>
    <property type="match status" value="1"/>
</dbReference>
<dbReference type="EC" id="2.7.13.3" evidence="3"/>
<sequence>MRSRQLTPRERVLLVATSALLVGLVVPALALSLTDRARSIVSVCGSGVPGASTVCTLAGHSTLRATIALVVVLLVGVLVLRGCARWALRPVAELADQLDRVGPQNLGYRLRADGEDELALLSHAVDDMMDRVAVSFEGQKRFAANASHELRTPLAVQRTLIEVGLAQPLTPDQLALLTRQLLETNERNERLIEGLLVLSESDQGLRSRSPQRLDEIARAVAAAYEERAAEAGVAVRLDLQPRVVLGEQVLLERLVTNLVQNAVKYNRPGGCLEVAVADDPALTVASTGPAVPNEAVASLFEPFRRLASDRTDHSGGAGLGLTIARSITQAHDGTISAEPRGTDGLRVDVRLPRAEGAR</sequence>
<dbReference type="PRINTS" id="PR00344">
    <property type="entry name" value="BCTRLSENSOR"/>
</dbReference>
<keyword evidence="9" id="KW-0902">Two-component regulatory system</keyword>
<proteinExistence type="predicted"/>
<keyword evidence="8 11" id="KW-1133">Transmembrane helix</keyword>
<dbReference type="Gene3D" id="6.10.340.10">
    <property type="match status" value="1"/>
</dbReference>
<dbReference type="InterPro" id="IPR004358">
    <property type="entry name" value="Sig_transdc_His_kin-like_C"/>
</dbReference>
<dbReference type="CDD" id="cd06225">
    <property type="entry name" value="HAMP"/>
    <property type="match status" value="1"/>
</dbReference>
<dbReference type="SUPFAM" id="SSF158472">
    <property type="entry name" value="HAMP domain-like"/>
    <property type="match status" value="1"/>
</dbReference>
<evidence type="ECO:0000256" key="3">
    <source>
        <dbReference type="ARBA" id="ARBA00012438"/>
    </source>
</evidence>
<protein>
    <recommendedName>
        <fullName evidence="3">histidine kinase</fullName>
        <ecNumber evidence="3">2.7.13.3</ecNumber>
    </recommendedName>
</protein>
<evidence type="ECO:0000256" key="10">
    <source>
        <dbReference type="ARBA" id="ARBA00023136"/>
    </source>
</evidence>
<dbReference type="InterPro" id="IPR005467">
    <property type="entry name" value="His_kinase_dom"/>
</dbReference>
<comment type="subcellular location">
    <subcellularLocation>
        <location evidence="2">Cell membrane</location>
    </subcellularLocation>
</comment>
<dbReference type="PANTHER" id="PTHR45436">
    <property type="entry name" value="SENSOR HISTIDINE KINASE YKOH"/>
    <property type="match status" value="1"/>
</dbReference>
<keyword evidence="10 11" id="KW-0472">Membrane</keyword>
<name>A0A4Q7NFN2_9ACTN</name>
<dbReference type="CDD" id="cd00082">
    <property type="entry name" value="HisKA"/>
    <property type="match status" value="1"/>
</dbReference>
<feature type="domain" description="Histidine kinase" evidence="12">
    <location>
        <begin position="145"/>
        <end position="355"/>
    </location>
</feature>
<comment type="catalytic activity">
    <reaction evidence="1">
        <text>ATP + protein L-histidine = ADP + protein N-phospho-L-histidine.</text>
        <dbReference type="EC" id="2.7.13.3"/>
    </reaction>
</comment>
<keyword evidence="4" id="KW-0597">Phosphoprotein</keyword>
<dbReference type="Gene3D" id="3.30.565.10">
    <property type="entry name" value="Histidine kinase-like ATPase, C-terminal domain"/>
    <property type="match status" value="1"/>
</dbReference>
<feature type="domain" description="HAMP" evidence="13">
    <location>
        <begin position="85"/>
        <end position="137"/>
    </location>
</feature>
<evidence type="ECO:0000256" key="11">
    <source>
        <dbReference type="SAM" id="Phobius"/>
    </source>
</evidence>
<dbReference type="Proteomes" id="UP000293638">
    <property type="component" value="Unassembled WGS sequence"/>
</dbReference>
<dbReference type="Pfam" id="PF02518">
    <property type="entry name" value="HATPase_c"/>
    <property type="match status" value="1"/>
</dbReference>
<keyword evidence="15" id="KW-1185">Reference proteome</keyword>
<comment type="caution">
    <text evidence="14">The sequence shown here is derived from an EMBL/GenBank/DDBJ whole genome shotgun (WGS) entry which is preliminary data.</text>
</comment>
<dbReference type="AlphaFoldDB" id="A0A4Q7NFN2"/>
<dbReference type="SUPFAM" id="SSF55874">
    <property type="entry name" value="ATPase domain of HSP90 chaperone/DNA topoisomerase II/histidine kinase"/>
    <property type="match status" value="1"/>
</dbReference>
<dbReference type="InterPro" id="IPR036097">
    <property type="entry name" value="HisK_dim/P_sf"/>
</dbReference>
<reference evidence="14 15" key="1">
    <citation type="submission" date="2019-02" db="EMBL/GenBank/DDBJ databases">
        <title>Genomic Encyclopedia of Type Strains, Phase IV (KMG-IV): sequencing the most valuable type-strain genomes for metagenomic binning, comparative biology and taxonomic classification.</title>
        <authorList>
            <person name="Goeker M."/>
        </authorList>
    </citation>
    <scope>NUCLEOTIDE SEQUENCE [LARGE SCALE GENOMIC DNA]</scope>
    <source>
        <strain evidence="14 15">DSM 45622</strain>
    </source>
</reference>
<evidence type="ECO:0000259" key="13">
    <source>
        <dbReference type="PROSITE" id="PS50885"/>
    </source>
</evidence>
<evidence type="ECO:0000256" key="4">
    <source>
        <dbReference type="ARBA" id="ARBA00022553"/>
    </source>
</evidence>
<evidence type="ECO:0000256" key="6">
    <source>
        <dbReference type="ARBA" id="ARBA00022692"/>
    </source>
</evidence>
<organism evidence="14 15">
    <name type="scientific">Motilibacter rhizosphaerae</name>
    <dbReference type="NCBI Taxonomy" id="598652"/>
    <lineage>
        <taxon>Bacteria</taxon>
        <taxon>Bacillati</taxon>
        <taxon>Actinomycetota</taxon>
        <taxon>Actinomycetes</taxon>
        <taxon>Motilibacterales</taxon>
        <taxon>Motilibacteraceae</taxon>
        <taxon>Motilibacter</taxon>
    </lineage>
</organism>
<gene>
    <name evidence="14" type="ORF">EV189_3096</name>
</gene>
<keyword evidence="6 11" id="KW-0812">Transmembrane</keyword>
<dbReference type="PROSITE" id="PS50885">
    <property type="entry name" value="HAMP"/>
    <property type="match status" value="1"/>
</dbReference>
<dbReference type="InterPro" id="IPR003660">
    <property type="entry name" value="HAMP_dom"/>
</dbReference>
<dbReference type="RefSeq" id="WP_231116444.1">
    <property type="nucleotide sequence ID" value="NZ_SGXD01000004.1"/>
</dbReference>
<evidence type="ECO:0000313" key="14">
    <source>
        <dbReference type="EMBL" id="RZS82701.1"/>
    </source>
</evidence>
<evidence type="ECO:0000259" key="12">
    <source>
        <dbReference type="PROSITE" id="PS50109"/>
    </source>
</evidence>
<dbReference type="InterPro" id="IPR003594">
    <property type="entry name" value="HATPase_dom"/>
</dbReference>
<dbReference type="SUPFAM" id="SSF47384">
    <property type="entry name" value="Homodimeric domain of signal transducing histidine kinase"/>
    <property type="match status" value="1"/>
</dbReference>
<evidence type="ECO:0000256" key="2">
    <source>
        <dbReference type="ARBA" id="ARBA00004236"/>
    </source>
</evidence>
<evidence type="ECO:0000256" key="5">
    <source>
        <dbReference type="ARBA" id="ARBA00022679"/>
    </source>
</evidence>
<dbReference type="InterPro" id="IPR003661">
    <property type="entry name" value="HisK_dim/P_dom"/>
</dbReference>
<dbReference type="SMART" id="SM00387">
    <property type="entry name" value="HATPase_c"/>
    <property type="match status" value="1"/>
</dbReference>
<dbReference type="GO" id="GO:0000155">
    <property type="term" value="F:phosphorelay sensor kinase activity"/>
    <property type="evidence" value="ECO:0007669"/>
    <property type="project" value="InterPro"/>
</dbReference>
<evidence type="ECO:0000256" key="1">
    <source>
        <dbReference type="ARBA" id="ARBA00000085"/>
    </source>
</evidence>
<evidence type="ECO:0000256" key="7">
    <source>
        <dbReference type="ARBA" id="ARBA00022777"/>
    </source>
</evidence>
<dbReference type="SMART" id="SM00304">
    <property type="entry name" value="HAMP"/>
    <property type="match status" value="1"/>
</dbReference>
<dbReference type="SMART" id="SM00388">
    <property type="entry name" value="HisKA"/>
    <property type="match status" value="1"/>
</dbReference>
<dbReference type="GO" id="GO:0005886">
    <property type="term" value="C:plasma membrane"/>
    <property type="evidence" value="ECO:0007669"/>
    <property type="project" value="UniProtKB-SubCell"/>
</dbReference>
<feature type="transmembrane region" description="Helical" evidence="11">
    <location>
        <begin position="66"/>
        <end position="88"/>
    </location>
</feature>
<dbReference type="PANTHER" id="PTHR45436:SF5">
    <property type="entry name" value="SENSOR HISTIDINE KINASE TRCS"/>
    <property type="match status" value="1"/>
</dbReference>
<evidence type="ECO:0000256" key="8">
    <source>
        <dbReference type="ARBA" id="ARBA00022989"/>
    </source>
</evidence>
<keyword evidence="7 14" id="KW-0418">Kinase</keyword>
<keyword evidence="5" id="KW-0808">Transferase</keyword>
<dbReference type="Gene3D" id="1.10.287.130">
    <property type="match status" value="1"/>
</dbReference>
<evidence type="ECO:0000313" key="15">
    <source>
        <dbReference type="Proteomes" id="UP000293638"/>
    </source>
</evidence>
<dbReference type="InterPro" id="IPR050428">
    <property type="entry name" value="TCS_sensor_his_kinase"/>
</dbReference>